<keyword evidence="7" id="KW-0234">DNA repair</keyword>
<protein>
    <recommendedName>
        <fullName evidence="8">PD-(D/E)XK endonuclease-like domain-containing protein</fullName>
    </recommendedName>
</protein>
<name>A0A2U1K0R2_9BACI</name>
<gene>
    <name evidence="9" type="ORF">DCC39_10400</name>
</gene>
<evidence type="ECO:0000313" key="9">
    <source>
        <dbReference type="EMBL" id="PWA11100.1"/>
    </source>
</evidence>
<evidence type="ECO:0000256" key="5">
    <source>
        <dbReference type="ARBA" id="ARBA00022840"/>
    </source>
</evidence>
<keyword evidence="1" id="KW-0547">Nucleotide-binding</keyword>
<feature type="domain" description="PD-(D/E)XK endonuclease-like" evidence="8">
    <location>
        <begin position="12"/>
        <end position="304"/>
    </location>
</feature>
<dbReference type="GO" id="GO:0006281">
    <property type="term" value="P:DNA repair"/>
    <property type="evidence" value="ECO:0007669"/>
    <property type="project" value="UniProtKB-KW"/>
</dbReference>
<dbReference type="GO" id="GO:0004386">
    <property type="term" value="F:helicase activity"/>
    <property type="evidence" value="ECO:0007669"/>
    <property type="project" value="UniProtKB-KW"/>
</dbReference>
<dbReference type="EMBL" id="QCZG01000019">
    <property type="protein sequence ID" value="PWA11100.1"/>
    <property type="molecule type" value="Genomic_DNA"/>
</dbReference>
<organism evidence="9 10">
    <name type="scientific">Pueribacillus theae</name>
    <dbReference type="NCBI Taxonomy" id="2171751"/>
    <lineage>
        <taxon>Bacteria</taxon>
        <taxon>Bacillati</taxon>
        <taxon>Bacillota</taxon>
        <taxon>Bacilli</taxon>
        <taxon>Bacillales</taxon>
        <taxon>Bacillaceae</taxon>
        <taxon>Pueribacillus</taxon>
    </lineage>
</organism>
<dbReference type="Gene3D" id="3.90.320.10">
    <property type="match status" value="1"/>
</dbReference>
<keyword evidence="4" id="KW-0347">Helicase</keyword>
<dbReference type="InterPro" id="IPR038726">
    <property type="entry name" value="PDDEXK_AddAB-type"/>
</dbReference>
<evidence type="ECO:0000256" key="2">
    <source>
        <dbReference type="ARBA" id="ARBA00022763"/>
    </source>
</evidence>
<evidence type="ECO:0000256" key="4">
    <source>
        <dbReference type="ARBA" id="ARBA00022806"/>
    </source>
</evidence>
<dbReference type="AlphaFoldDB" id="A0A2U1K0R2"/>
<dbReference type="OrthoDB" id="5411886at2"/>
<keyword evidence="3" id="KW-0378">Hydrolase</keyword>
<dbReference type="InterPro" id="IPR011604">
    <property type="entry name" value="PDDEXK-like_dom_sf"/>
</dbReference>
<evidence type="ECO:0000256" key="7">
    <source>
        <dbReference type="ARBA" id="ARBA00023204"/>
    </source>
</evidence>
<evidence type="ECO:0000256" key="1">
    <source>
        <dbReference type="ARBA" id="ARBA00022741"/>
    </source>
</evidence>
<sequence length="325" mass="37966">MTQRTLELIEKTSYSQQRTLLRCPKKYEYHYVKKIRPKKDDDKFLFGRAVHQFLETYYEAQKESKYSKDEAFKIAHQAFQTYVQHHFPDNDEAHEQANLAEAVIKHYHQWARENDNFLILGVEVPFELVIGKTKFIGYFDAIIEISGKYWIMEHKTANQTKTEHTIRDKQISVYVWAARELGIPVEGVIYNTIKKAVPEKPKVLKSGKLSQALNQNVTFNSYMEAIKELGHDPSGYQEILSKLEEKENTFFSREFVTRTDEAVEAAKRDIHQTEALKSALVELNIFPRNDTRDCAWDCPFNDLCLAELEGRDTNALLLEKYKIAE</sequence>
<proteinExistence type="predicted"/>
<dbReference type="GO" id="GO:0003677">
    <property type="term" value="F:DNA binding"/>
    <property type="evidence" value="ECO:0007669"/>
    <property type="project" value="UniProtKB-KW"/>
</dbReference>
<evidence type="ECO:0000256" key="6">
    <source>
        <dbReference type="ARBA" id="ARBA00023125"/>
    </source>
</evidence>
<dbReference type="Pfam" id="PF12705">
    <property type="entry name" value="PDDEXK_1"/>
    <property type="match status" value="1"/>
</dbReference>
<accession>A0A2U1K0R2</accession>
<keyword evidence="10" id="KW-1185">Reference proteome</keyword>
<dbReference type="RefSeq" id="WP_116554832.1">
    <property type="nucleotide sequence ID" value="NZ_QCZG01000019.1"/>
</dbReference>
<evidence type="ECO:0000256" key="3">
    <source>
        <dbReference type="ARBA" id="ARBA00022801"/>
    </source>
</evidence>
<dbReference type="Proteomes" id="UP000245998">
    <property type="component" value="Unassembled WGS sequence"/>
</dbReference>
<evidence type="ECO:0000313" key="10">
    <source>
        <dbReference type="Proteomes" id="UP000245998"/>
    </source>
</evidence>
<keyword evidence="6" id="KW-0238">DNA-binding</keyword>
<comment type="caution">
    <text evidence="9">The sequence shown here is derived from an EMBL/GenBank/DDBJ whole genome shotgun (WGS) entry which is preliminary data.</text>
</comment>
<reference evidence="9 10" key="1">
    <citation type="submission" date="2018-04" db="EMBL/GenBank/DDBJ databases">
        <title>Camelliibacillus theae gen. nov., sp. nov., isolated from Pu'er tea.</title>
        <authorList>
            <person name="Niu L."/>
        </authorList>
    </citation>
    <scope>NUCLEOTIDE SEQUENCE [LARGE SCALE GENOMIC DNA]</scope>
    <source>
        <strain evidence="9 10">T8</strain>
    </source>
</reference>
<evidence type="ECO:0000259" key="8">
    <source>
        <dbReference type="Pfam" id="PF12705"/>
    </source>
</evidence>
<dbReference type="GO" id="GO:0016787">
    <property type="term" value="F:hydrolase activity"/>
    <property type="evidence" value="ECO:0007669"/>
    <property type="project" value="UniProtKB-KW"/>
</dbReference>
<keyword evidence="2" id="KW-0227">DNA damage</keyword>
<dbReference type="GO" id="GO:0005524">
    <property type="term" value="F:ATP binding"/>
    <property type="evidence" value="ECO:0007669"/>
    <property type="project" value="UniProtKB-KW"/>
</dbReference>
<keyword evidence="5" id="KW-0067">ATP-binding</keyword>